<evidence type="ECO:0000256" key="2">
    <source>
        <dbReference type="ARBA" id="ARBA00009209"/>
    </source>
</evidence>
<gene>
    <name evidence="9" type="ORF">Q8A70_00560</name>
</gene>
<dbReference type="Proteomes" id="UP001230156">
    <property type="component" value="Unassembled WGS sequence"/>
</dbReference>
<evidence type="ECO:0000256" key="6">
    <source>
        <dbReference type="ARBA" id="ARBA00023295"/>
    </source>
</evidence>
<keyword evidence="7" id="KW-0624">Polysaccharide degradation</keyword>
<evidence type="ECO:0000256" key="5">
    <source>
        <dbReference type="ARBA" id="ARBA00023001"/>
    </source>
</evidence>
<accession>A0ABU0YEI9</accession>
<dbReference type="InterPro" id="IPR002037">
    <property type="entry name" value="Glyco_hydro_8"/>
</dbReference>
<feature type="signal peptide" evidence="8">
    <location>
        <begin position="1"/>
        <end position="24"/>
    </location>
</feature>
<dbReference type="EMBL" id="JAUYVI010000001">
    <property type="protein sequence ID" value="MDQ7246129.1"/>
    <property type="molecule type" value="Genomic_DNA"/>
</dbReference>
<dbReference type="GO" id="GO:0016787">
    <property type="term" value="F:hydrolase activity"/>
    <property type="evidence" value="ECO:0007669"/>
    <property type="project" value="UniProtKB-KW"/>
</dbReference>
<evidence type="ECO:0000256" key="7">
    <source>
        <dbReference type="ARBA" id="ARBA00023326"/>
    </source>
</evidence>
<dbReference type="SUPFAM" id="SSF48208">
    <property type="entry name" value="Six-hairpin glycosidases"/>
    <property type="match status" value="1"/>
</dbReference>
<dbReference type="Pfam" id="PF01270">
    <property type="entry name" value="Glyco_hydro_8"/>
    <property type="match status" value="1"/>
</dbReference>
<organism evidence="9 10">
    <name type="scientific">Dongia sedimenti</name>
    <dbReference type="NCBI Taxonomy" id="3064282"/>
    <lineage>
        <taxon>Bacteria</taxon>
        <taxon>Pseudomonadati</taxon>
        <taxon>Pseudomonadota</taxon>
        <taxon>Alphaproteobacteria</taxon>
        <taxon>Rhodospirillales</taxon>
        <taxon>Dongiaceae</taxon>
        <taxon>Dongia</taxon>
    </lineage>
</organism>
<keyword evidence="6" id="KW-0326">Glycosidase</keyword>
<evidence type="ECO:0000256" key="1">
    <source>
        <dbReference type="ARBA" id="ARBA00000966"/>
    </source>
</evidence>
<evidence type="ECO:0000313" key="9">
    <source>
        <dbReference type="EMBL" id="MDQ7246129.1"/>
    </source>
</evidence>
<proteinExistence type="inferred from homology"/>
<keyword evidence="5" id="KW-0136">Cellulose degradation</keyword>
<evidence type="ECO:0000256" key="4">
    <source>
        <dbReference type="ARBA" id="ARBA00022801"/>
    </source>
</evidence>
<sequence>MRLGALKLAWLLPALVLSCHGALAESASHPFGSSHVPFPRGTLRPSWSVDQLDRAVTEFYDEWKARYLISGCGDGELRIRADAGENGAATTVSEGQGYGMVIVALLAGHDPNARSVFDGLFRYARKHPSAFDRRLMAWAQNRHCQDIQGRDSATDGDLDIAYGLLLADVQWGSDGAIDYRHEAERTLQAIHQHTIDPATKVTLLGDWVAPDGDFAKATRPSDWMVDHFRVFATVSPDDWVPVVDAHLDLVTRMQRSFAPETGLLPDFITDISGQPRPAPPRFLEAETDGDFSWNACRTPWRLGVDALVSGDGRSIAAMRHVTEWIRKATGDEPGAIGQSYKLDGTVIDPEPSMAFLAPFAVAAMSVPERVPGAQGWLDSLWEKMVATPPQGYYPDSIKLQVMIAMAGHWWSPVRGDGTRTATR</sequence>
<reference evidence="10" key="1">
    <citation type="submission" date="2023-08" db="EMBL/GenBank/DDBJ databases">
        <title>Rhodospirillaceae gen. nov., a novel taxon isolated from the Yangtze River Yuezi River estuary sludge.</title>
        <authorList>
            <person name="Ruan L."/>
        </authorList>
    </citation>
    <scope>NUCLEOTIDE SEQUENCE [LARGE SCALE GENOMIC DNA]</scope>
    <source>
        <strain evidence="10">R-7</strain>
    </source>
</reference>
<evidence type="ECO:0000256" key="8">
    <source>
        <dbReference type="SAM" id="SignalP"/>
    </source>
</evidence>
<name>A0ABU0YEI9_9PROT</name>
<keyword evidence="8" id="KW-0732">Signal</keyword>
<comment type="caution">
    <text evidence="9">The sequence shown here is derived from an EMBL/GenBank/DDBJ whole genome shotgun (WGS) entry which is preliminary data.</text>
</comment>
<dbReference type="PRINTS" id="PR00735">
    <property type="entry name" value="GLHYDRLASE8"/>
</dbReference>
<evidence type="ECO:0000256" key="3">
    <source>
        <dbReference type="ARBA" id="ARBA00012601"/>
    </source>
</evidence>
<comment type="similarity">
    <text evidence="2">Belongs to the glycosyl hydrolase 8 (cellulase D) family.</text>
</comment>
<comment type="catalytic activity">
    <reaction evidence="1">
        <text>Endohydrolysis of (1-&gt;4)-beta-D-glucosidic linkages in cellulose, lichenin and cereal beta-D-glucans.</text>
        <dbReference type="EC" id="3.2.1.4"/>
    </reaction>
</comment>
<keyword evidence="4 9" id="KW-0378">Hydrolase</keyword>
<dbReference type="InterPro" id="IPR008928">
    <property type="entry name" value="6-hairpin_glycosidase_sf"/>
</dbReference>
<dbReference type="EC" id="3.2.1.4" evidence="3"/>
<protein>
    <recommendedName>
        <fullName evidence="3">cellulase</fullName>
        <ecNumber evidence="3">3.2.1.4</ecNumber>
    </recommendedName>
</protein>
<dbReference type="PROSITE" id="PS51257">
    <property type="entry name" value="PROKAR_LIPOPROTEIN"/>
    <property type="match status" value="1"/>
</dbReference>
<evidence type="ECO:0000313" key="10">
    <source>
        <dbReference type="Proteomes" id="UP001230156"/>
    </source>
</evidence>
<keyword evidence="7" id="KW-0119">Carbohydrate metabolism</keyword>
<dbReference type="InterPro" id="IPR012341">
    <property type="entry name" value="6hp_glycosidase-like_sf"/>
</dbReference>
<dbReference type="RefSeq" id="WP_379953500.1">
    <property type="nucleotide sequence ID" value="NZ_JAUYVI010000001.1"/>
</dbReference>
<feature type="chain" id="PRO_5045566670" description="cellulase" evidence="8">
    <location>
        <begin position="25"/>
        <end position="423"/>
    </location>
</feature>
<dbReference type="Gene3D" id="1.50.10.10">
    <property type="match status" value="1"/>
</dbReference>
<keyword evidence="10" id="KW-1185">Reference proteome</keyword>